<organism evidence="1 2">
    <name type="scientific">Protaetiibacter mangrovi</name>
    <dbReference type="NCBI Taxonomy" id="2970926"/>
    <lineage>
        <taxon>Bacteria</taxon>
        <taxon>Bacillati</taxon>
        <taxon>Actinomycetota</taxon>
        <taxon>Actinomycetes</taxon>
        <taxon>Micrococcales</taxon>
        <taxon>Microbacteriaceae</taxon>
        <taxon>Protaetiibacter</taxon>
    </lineage>
</organism>
<comment type="caution">
    <text evidence="1">The sequence shown here is derived from an EMBL/GenBank/DDBJ whole genome shotgun (WGS) entry which is preliminary data.</text>
</comment>
<accession>A0ABT1ZIB2</accession>
<proteinExistence type="predicted"/>
<dbReference type="Proteomes" id="UP001205337">
    <property type="component" value="Unassembled WGS sequence"/>
</dbReference>
<name>A0ABT1ZIB2_9MICO</name>
<dbReference type="RefSeq" id="WP_258799625.1">
    <property type="nucleotide sequence ID" value="NZ_JANTHX010000008.1"/>
</dbReference>
<reference evidence="1 2" key="1">
    <citation type="submission" date="2022-08" db="EMBL/GenBank/DDBJ databases">
        <authorList>
            <person name="Li F."/>
        </authorList>
    </citation>
    <scope>NUCLEOTIDE SEQUENCE [LARGE SCALE GENOMIC DNA]</scope>
    <source>
        <strain evidence="1 2">10F1B-8-1</strain>
    </source>
</reference>
<evidence type="ECO:0000313" key="1">
    <source>
        <dbReference type="EMBL" id="MCS0500458.1"/>
    </source>
</evidence>
<dbReference type="EMBL" id="JANTHX010000008">
    <property type="protein sequence ID" value="MCS0500458.1"/>
    <property type="molecule type" value="Genomic_DNA"/>
</dbReference>
<sequence>MTPDELADADSARESAALFLGKHPYRALHRVLPILITTTHPSVRRFARGQVEAMVVRQERHPLPSPRHLASFLRIWRRYRAEAEAAGDAEVVALLDRAIAGAHFYDPATMPPPRSLSTMYLPVTLEDSEFAYVGSLAGRALSDRSALADVAAFIDCTPVPSARDAARRVLDAFDRARRSAESA</sequence>
<gene>
    <name evidence="1" type="ORF">NUH29_12955</name>
</gene>
<evidence type="ECO:0000313" key="2">
    <source>
        <dbReference type="Proteomes" id="UP001205337"/>
    </source>
</evidence>
<protein>
    <submittedName>
        <fullName evidence="1">Uncharacterized protein</fullName>
    </submittedName>
</protein>
<keyword evidence="2" id="KW-1185">Reference proteome</keyword>